<keyword evidence="2" id="KW-0732">Signal</keyword>
<keyword evidence="4" id="KW-1185">Reference proteome</keyword>
<dbReference type="EMBL" id="QMFY01000004">
    <property type="protein sequence ID" value="RAW01364.1"/>
    <property type="molecule type" value="Genomic_DNA"/>
</dbReference>
<protein>
    <recommendedName>
        <fullName evidence="5">Outer membrane protein beta-barrel domain-containing protein</fullName>
    </recommendedName>
</protein>
<organism evidence="3 4">
    <name type="scientific">Pseudochryseolinea flava</name>
    <dbReference type="NCBI Taxonomy" id="2059302"/>
    <lineage>
        <taxon>Bacteria</taxon>
        <taxon>Pseudomonadati</taxon>
        <taxon>Bacteroidota</taxon>
        <taxon>Cytophagia</taxon>
        <taxon>Cytophagales</taxon>
        <taxon>Fulvivirgaceae</taxon>
        <taxon>Pseudochryseolinea</taxon>
    </lineage>
</organism>
<feature type="region of interest" description="Disordered" evidence="1">
    <location>
        <begin position="275"/>
        <end position="294"/>
    </location>
</feature>
<proteinExistence type="predicted"/>
<evidence type="ECO:0000313" key="3">
    <source>
        <dbReference type="EMBL" id="RAW01364.1"/>
    </source>
</evidence>
<reference evidence="3 4" key="1">
    <citation type="submission" date="2018-06" db="EMBL/GenBank/DDBJ databases">
        <title>Chryseolinea flavus sp. nov., a member of the phylum Bacteroidetes isolated from soil.</title>
        <authorList>
            <person name="Li Y."/>
            <person name="Wang J."/>
        </authorList>
    </citation>
    <scope>NUCLEOTIDE SEQUENCE [LARGE SCALE GENOMIC DNA]</scope>
    <source>
        <strain evidence="3 4">SDU1-6</strain>
    </source>
</reference>
<evidence type="ECO:0000256" key="2">
    <source>
        <dbReference type="SAM" id="SignalP"/>
    </source>
</evidence>
<sequence>MVNTMRLRLFLFCCCVFVAHVVGAQSKTYSLGFFTGIISPYSFDQGINSDPRYRTKYDLKFAPIGVSFGIDFPRYGLLFSPGIVNTGQNYFIVNNRGGHEGIQKTNLQYLAVPLAAKFYLIDLTFFKVSAVTGVSAALLLNGRQLITHDAGLFRFQDELYPILPNTYTPMADGVQAPKVNSFTMAEKTDFKNTQLFVLLGIRSDWNASEDWRVSFDMRVNFGLLDPRTNSYQDKIARYQTLYSLPGSRHEFFAQLTVGVSRYVVIKPKAKAAKSKKRFVPKKYPSVRSSRQGPK</sequence>
<dbReference type="AlphaFoldDB" id="A0A364Y4W7"/>
<accession>A0A364Y4W7</accession>
<evidence type="ECO:0008006" key="5">
    <source>
        <dbReference type="Google" id="ProtNLM"/>
    </source>
</evidence>
<name>A0A364Y4W7_9BACT</name>
<feature type="chain" id="PRO_5016975953" description="Outer membrane protein beta-barrel domain-containing protein" evidence="2">
    <location>
        <begin position="25"/>
        <end position="294"/>
    </location>
</feature>
<dbReference type="Proteomes" id="UP000251889">
    <property type="component" value="Unassembled WGS sequence"/>
</dbReference>
<feature type="signal peptide" evidence="2">
    <location>
        <begin position="1"/>
        <end position="24"/>
    </location>
</feature>
<evidence type="ECO:0000313" key="4">
    <source>
        <dbReference type="Proteomes" id="UP000251889"/>
    </source>
</evidence>
<gene>
    <name evidence="3" type="ORF">DQQ10_10700</name>
</gene>
<evidence type="ECO:0000256" key="1">
    <source>
        <dbReference type="SAM" id="MobiDB-lite"/>
    </source>
</evidence>
<comment type="caution">
    <text evidence="3">The sequence shown here is derived from an EMBL/GenBank/DDBJ whole genome shotgun (WGS) entry which is preliminary data.</text>
</comment>